<keyword evidence="5" id="KW-0378">Hydrolase</keyword>
<dbReference type="STRING" id="1413211.U473_13245"/>
<comment type="caution">
    <text evidence="15">The sequence shown here is derived from an EMBL/GenBank/DDBJ whole genome shotgun (WGS) entry which is preliminary data.</text>
</comment>
<dbReference type="GO" id="GO:0008270">
    <property type="term" value="F:zinc ion binding"/>
    <property type="evidence" value="ECO:0007669"/>
    <property type="project" value="UniProtKB-KW"/>
</dbReference>
<evidence type="ECO:0000256" key="9">
    <source>
        <dbReference type="ARBA" id="ARBA00023125"/>
    </source>
</evidence>
<feature type="binding site" evidence="11">
    <location>
        <begin position="94"/>
        <end position="101"/>
    </location>
    <ligand>
        <name>ATP</name>
        <dbReference type="ChEBI" id="CHEBI:30616"/>
    </ligand>
</feature>
<accession>A0A135L7B1</accession>
<keyword evidence="3 11" id="KW-0227">DNA damage</keyword>
<dbReference type="GO" id="GO:0003684">
    <property type="term" value="F:damaged DNA binding"/>
    <property type="evidence" value="ECO:0007669"/>
    <property type="project" value="InterPro"/>
</dbReference>
<evidence type="ECO:0000256" key="7">
    <source>
        <dbReference type="ARBA" id="ARBA00022840"/>
    </source>
</evidence>
<dbReference type="RefSeq" id="WP_068727139.1">
    <property type="nucleotide sequence ID" value="NZ_LSKU01000001.1"/>
</dbReference>
<comment type="function">
    <text evidence="13">DNA-dependent ATPase involved in processing of recombination intermediates, plays a role in repairing DNA breaks. Stimulates the branch migration of RecA-mediated strand transfer reactions, allowing the 3' invading strand to extend heteroduplex DNA faster. Binds ssDNA in the presence of ADP but not other nucleotides, has ATPase activity that is stimulated by ssDNA and various branched DNA structures, but inhibited by SSB. Does not have RecA's homology-searching function.</text>
</comment>
<keyword evidence="10 11" id="KW-0234">DNA repair</keyword>
<dbReference type="InterPro" id="IPR004504">
    <property type="entry name" value="DNA_repair_RadA"/>
</dbReference>
<keyword evidence="8 11" id="KW-0346">Stress response</keyword>
<reference evidence="15 16" key="1">
    <citation type="submission" date="2016-02" db="EMBL/GenBank/DDBJ databases">
        <title>Draft Genome for Tepidibacillus decaturensis nov. sp. Strain Z9, an Anaerobic, Moderately Thermophilic and Heterotrophic Bacterium from Deep Subsurface of the Illinois Basin, USA.</title>
        <authorList>
            <person name="Dong Y."/>
            <person name="Chang J.Y."/>
            <person name="Sanford R."/>
            <person name="Fouke B.W."/>
        </authorList>
    </citation>
    <scope>NUCLEOTIDE SEQUENCE [LARGE SCALE GENOMIC DNA]</scope>
    <source>
        <strain evidence="15 16">Z9</strain>
    </source>
</reference>
<dbReference type="InterPro" id="IPR020588">
    <property type="entry name" value="RecA_ATP-bd"/>
</dbReference>
<dbReference type="InterPro" id="IPR020568">
    <property type="entry name" value="Ribosomal_Su5_D2-typ_SF"/>
</dbReference>
<sequence length="454" mass="49834">MSKIKSKYICQECGYESPKWMGKCPGCHQWNTMVEEIEQKTSSPNRLQISWSSSPQSISGINVEEEPRINTNIEELNRVLGGGIVPGSLILVGGDPGIGKSTLLLQSSQSIARSGNRVLYVSGEESVKQTKLRAERLGVHAEELWVLTENQLEQIEAHIDKINPMIVIIDSIQTVYHPQLTSAPGSVAQVRESTAHLMRIAKSKGIAIFIVGHVTKQGEIAGPRLLEHMVDTVLYFEGERHHTYRILRAVKNRFGSTNEMGIFEMKEEGLIEVKNPSELFLSERPMGVAGSSVVASMEGTRPVLVEVQALLSPTSFVTPRRMATGVDQQRVALIMAVLEKRLGMFLQNQDAFVNIAGGVKIGEPAIDLSIAVSIASSFRDRAVQSHDVYIGEIGLTGEVRGVSRIEQRVLEAKKLGFNRIIIPFNNIKGWNIPSRVEVLGVKTIAEALDIALGG</sequence>
<dbReference type="InterPro" id="IPR003593">
    <property type="entry name" value="AAA+_ATPase"/>
</dbReference>
<proteinExistence type="inferred from homology"/>
<dbReference type="PANTHER" id="PTHR32472">
    <property type="entry name" value="DNA REPAIR PROTEIN RADA"/>
    <property type="match status" value="1"/>
</dbReference>
<keyword evidence="6 13" id="KW-0862">Zinc</keyword>
<protein>
    <recommendedName>
        <fullName evidence="11 12">DNA repair protein RadA</fullName>
    </recommendedName>
</protein>
<evidence type="ECO:0000313" key="16">
    <source>
        <dbReference type="Proteomes" id="UP000070352"/>
    </source>
</evidence>
<keyword evidence="1 11" id="KW-0479">Metal-binding</keyword>
<dbReference type="PANTHER" id="PTHR32472:SF10">
    <property type="entry name" value="DNA REPAIR PROTEIN RADA-LIKE PROTEIN"/>
    <property type="match status" value="1"/>
</dbReference>
<evidence type="ECO:0000256" key="3">
    <source>
        <dbReference type="ARBA" id="ARBA00022763"/>
    </source>
</evidence>
<evidence type="ECO:0000256" key="10">
    <source>
        <dbReference type="ARBA" id="ARBA00023204"/>
    </source>
</evidence>
<evidence type="ECO:0000256" key="11">
    <source>
        <dbReference type="HAMAP-Rule" id="MF_01498"/>
    </source>
</evidence>
<feature type="short sequence motif" description="RadA KNRFG motif" evidence="11">
    <location>
        <begin position="251"/>
        <end position="255"/>
    </location>
</feature>
<keyword evidence="7 11" id="KW-0067">ATP-binding</keyword>
<keyword evidence="16" id="KW-1185">Reference proteome</keyword>
<gene>
    <name evidence="11" type="primary">radA</name>
    <name evidence="15" type="ORF">U473_13245</name>
</gene>
<comment type="similarity">
    <text evidence="11 13">Belongs to the RecA family. RadA subfamily.</text>
</comment>
<dbReference type="OrthoDB" id="9803906at2"/>
<dbReference type="GO" id="GO:0016787">
    <property type="term" value="F:hydrolase activity"/>
    <property type="evidence" value="ECO:0007669"/>
    <property type="project" value="UniProtKB-KW"/>
</dbReference>
<evidence type="ECO:0000256" key="6">
    <source>
        <dbReference type="ARBA" id="ARBA00022833"/>
    </source>
</evidence>
<comment type="function">
    <text evidence="11">Plays a role in repairing double-strand DNA breaks, probably involving stabilizing or processing branched DNA or blocked replication forks.</text>
</comment>
<evidence type="ECO:0000256" key="1">
    <source>
        <dbReference type="ARBA" id="ARBA00022723"/>
    </source>
</evidence>
<dbReference type="Pfam" id="PF13541">
    <property type="entry name" value="ChlI"/>
    <property type="match status" value="1"/>
</dbReference>
<dbReference type="InterPro" id="IPR014721">
    <property type="entry name" value="Ribsml_uS5_D2-typ_fold_subgr"/>
</dbReference>
<dbReference type="FunFam" id="3.40.50.300:FF:000050">
    <property type="entry name" value="DNA repair protein RadA"/>
    <property type="match status" value="1"/>
</dbReference>
<keyword evidence="4 13" id="KW-0863">Zinc-finger</keyword>
<evidence type="ECO:0000256" key="8">
    <source>
        <dbReference type="ARBA" id="ARBA00023016"/>
    </source>
</evidence>
<evidence type="ECO:0000313" key="15">
    <source>
        <dbReference type="EMBL" id="KXG44872.1"/>
    </source>
</evidence>
<comment type="domain">
    <text evidence="11">The middle region has homology to RecA with ATPase motifs including the RadA KNRFG motif, while the C-terminus is homologous to Lon protease.</text>
</comment>
<dbReference type="GO" id="GO:0000725">
    <property type="term" value="P:recombinational repair"/>
    <property type="evidence" value="ECO:0007669"/>
    <property type="project" value="UniProtKB-UniRule"/>
</dbReference>
<keyword evidence="9 11" id="KW-0238">DNA-binding</keyword>
<feature type="domain" description="RecA family profile 1" evidence="14">
    <location>
        <begin position="65"/>
        <end position="214"/>
    </location>
</feature>
<evidence type="ECO:0000256" key="2">
    <source>
        <dbReference type="ARBA" id="ARBA00022741"/>
    </source>
</evidence>
<dbReference type="InterPro" id="IPR041166">
    <property type="entry name" value="Rubredoxin_2"/>
</dbReference>
<dbReference type="SUPFAM" id="SSF54211">
    <property type="entry name" value="Ribosomal protein S5 domain 2-like"/>
    <property type="match status" value="1"/>
</dbReference>
<dbReference type="SMART" id="SM00382">
    <property type="entry name" value="AAA"/>
    <property type="match status" value="1"/>
</dbReference>
<dbReference type="InterPro" id="IPR027417">
    <property type="entry name" value="P-loop_NTPase"/>
</dbReference>
<dbReference type="EMBL" id="LSKU01000001">
    <property type="protein sequence ID" value="KXG44872.1"/>
    <property type="molecule type" value="Genomic_DNA"/>
</dbReference>
<evidence type="ECO:0000256" key="5">
    <source>
        <dbReference type="ARBA" id="ARBA00022801"/>
    </source>
</evidence>
<dbReference type="PROSITE" id="PS50162">
    <property type="entry name" value="RECA_2"/>
    <property type="match status" value="1"/>
</dbReference>
<feature type="region of interest" description="Lon-protease-like" evidence="11">
    <location>
        <begin position="350"/>
        <end position="454"/>
    </location>
</feature>
<dbReference type="GO" id="GO:0140664">
    <property type="term" value="F:ATP-dependent DNA damage sensor activity"/>
    <property type="evidence" value="ECO:0007669"/>
    <property type="project" value="InterPro"/>
</dbReference>
<dbReference type="GO" id="GO:0005829">
    <property type="term" value="C:cytosol"/>
    <property type="evidence" value="ECO:0007669"/>
    <property type="project" value="TreeGrafter"/>
</dbReference>
<name>A0A135L7B1_9BACI</name>
<keyword evidence="2 11" id="KW-0547">Nucleotide-binding</keyword>
<dbReference type="FunFam" id="3.30.230.10:FF:000031">
    <property type="entry name" value="DNA repair protein RadA"/>
    <property type="match status" value="1"/>
</dbReference>
<dbReference type="AlphaFoldDB" id="A0A135L7B1"/>
<dbReference type="PRINTS" id="PR01874">
    <property type="entry name" value="DNAREPAIRADA"/>
</dbReference>
<dbReference type="SUPFAM" id="SSF52540">
    <property type="entry name" value="P-loop containing nucleoside triphosphate hydrolases"/>
    <property type="match status" value="1"/>
</dbReference>
<evidence type="ECO:0000256" key="12">
    <source>
        <dbReference type="NCBIfam" id="TIGR00416"/>
    </source>
</evidence>
<dbReference type="Pfam" id="PF13481">
    <property type="entry name" value="AAA_25"/>
    <property type="match status" value="1"/>
</dbReference>
<evidence type="ECO:0000259" key="14">
    <source>
        <dbReference type="PROSITE" id="PS50162"/>
    </source>
</evidence>
<dbReference type="HAMAP" id="MF_01498">
    <property type="entry name" value="RadA_bact"/>
    <property type="match status" value="1"/>
</dbReference>
<evidence type="ECO:0000256" key="13">
    <source>
        <dbReference type="RuleBase" id="RU003555"/>
    </source>
</evidence>
<dbReference type="NCBIfam" id="TIGR00416">
    <property type="entry name" value="sms"/>
    <property type="match status" value="1"/>
</dbReference>
<organism evidence="15 16">
    <name type="scientific">Tepidibacillus decaturensis</name>
    <dbReference type="NCBI Taxonomy" id="1413211"/>
    <lineage>
        <taxon>Bacteria</taxon>
        <taxon>Bacillati</taxon>
        <taxon>Bacillota</taxon>
        <taxon>Bacilli</taxon>
        <taxon>Bacillales</taxon>
        <taxon>Bacillaceae</taxon>
        <taxon>Tepidibacillus</taxon>
    </lineage>
</organism>
<dbReference type="Proteomes" id="UP000070352">
    <property type="component" value="Unassembled WGS sequence"/>
</dbReference>
<dbReference type="CDD" id="cd01121">
    <property type="entry name" value="RadA_SMS_N"/>
    <property type="match status" value="1"/>
</dbReference>
<dbReference type="Gene3D" id="3.30.230.10">
    <property type="match status" value="1"/>
</dbReference>
<evidence type="ECO:0000256" key="4">
    <source>
        <dbReference type="ARBA" id="ARBA00022771"/>
    </source>
</evidence>
<dbReference type="Pfam" id="PF18073">
    <property type="entry name" value="Zn_ribbon_LapB"/>
    <property type="match status" value="1"/>
</dbReference>
<dbReference type="GO" id="GO:0005524">
    <property type="term" value="F:ATP binding"/>
    <property type="evidence" value="ECO:0007669"/>
    <property type="project" value="UniProtKB-UniRule"/>
</dbReference>
<dbReference type="Gene3D" id="3.40.50.300">
    <property type="entry name" value="P-loop containing nucleotide triphosphate hydrolases"/>
    <property type="match status" value="1"/>
</dbReference>